<accession>A0A2V0NMS4</accession>
<evidence type="ECO:0000256" key="4">
    <source>
        <dbReference type="ARBA" id="ARBA00048018"/>
    </source>
</evidence>
<comment type="similarity">
    <text evidence="1 5">Belongs to the DTD family.</text>
</comment>
<evidence type="ECO:0000313" key="8">
    <source>
        <dbReference type="Proteomes" id="UP000247498"/>
    </source>
</evidence>
<evidence type="ECO:0000256" key="3">
    <source>
        <dbReference type="ARBA" id="ARBA00047676"/>
    </source>
</evidence>
<evidence type="ECO:0000256" key="1">
    <source>
        <dbReference type="ARBA" id="ARBA00009673"/>
    </source>
</evidence>
<proteinExistence type="inferred from homology"/>
<dbReference type="Pfam" id="PF02580">
    <property type="entry name" value="Tyr_Deacylase"/>
    <property type="match status" value="1"/>
</dbReference>
<dbReference type="GO" id="GO:0005737">
    <property type="term" value="C:cytoplasm"/>
    <property type="evidence" value="ECO:0007669"/>
    <property type="project" value="UniProtKB-SubCell"/>
</dbReference>
<dbReference type="FunFam" id="3.50.80.10:FF:000001">
    <property type="entry name" value="D-aminoacyl-tRNA deacylase"/>
    <property type="match status" value="1"/>
</dbReference>
<comment type="caution">
    <text evidence="7">The sequence shown here is derived from an EMBL/GenBank/DDBJ whole genome shotgun (WGS) entry which is preliminary data.</text>
</comment>
<dbReference type="GO" id="GO:0106026">
    <property type="term" value="F:Gly-tRNA(Ala) deacylase activity"/>
    <property type="evidence" value="ECO:0007669"/>
    <property type="project" value="RHEA"/>
</dbReference>
<feature type="region of interest" description="Disordered" evidence="6">
    <location>
        <begin position="147"/>
        <end position="166"/>
    </location>
</feature>
<dbReference type="HAMAP" id="MF_00518">
    <property type="entry name" value="Deacylase_Dtd"/>
    <property type="match status" value="1"/>
</dbReference>
<dbReference type="Gene3D" id="3.50.80.10">
    <property type="entry name" value="D-tyrosyl-tRNA(Tyr) deacylase"/>
    <property type="match status" value="1"/>
</dbReference>
<sequence length="166" mass="17748">MRCVLQRVLSASVEVDGETVGAIGPGLLCLVGIAADDTDRDAEWLARKLLRCRAFGGAEGKPWELDVASAGYEILCVSQFTLHARFKKPRPDFSKAMGPGGARPFYEAFLERLRAGYEPGKVKDGRFGAMMKVELINDGPVTFVFDSRAPDGGSGSTSSLSTADDG</sequence>
<protein>
    <recommendedName>
        <fullName evidence="2 5">D-aminoacyl-tRNA deacylase</fullName>
        <ecNumber evidence="2 5">3.1.1.96</ecNumber>
    </recommendedName>
</protein>
<evidence type="ECO:0000256" key="2">
    <source>
        <dbReference type="ARBA" id="ARBA00013056"/>
    </source>
</evidence>
<keyword evidence="5" id="KW-0963">Cytoplasm</keyword>
<dbReference type="STRING" id="307507.A0A2V0NMS4"/>
<dbReference type="CDD" id="cd00563">
    <property type="entry name" value="Dtyr_deacylase"/>
    <property type="match status" value="1"/>
</dbReference>
<name>A0A2V0NMS4_9CHLO</name>
<dbReference type="NCBIfam" id="TIGR00256">
    <property type="entry name" value="D-aminoacyl-tRNA deacylase"/>
    <property type="match status" value="1"/>
</dbReference>
<dbReference type="SUPFAM" id="SSF69500">
    <property type="entry name" value="DTD-like"/>
    <property type="match status" value="1"/>
</dbReference>
<dbReference type="InParanoid" id="A0A2V0NMS4"/>
<dbReference type="Proteomes" id="UP000247498">
    <property type="component" value="Unassembled WGS sequence"/>
</dbReference>
<keyword evidence="5" id="KW-0378">Hydrolase</keyword>
<dbReference type="EMBL" id="BDRX01000006">
    <property type="protein sequence ID" value="GBF88831.1"/>
    <property type="molecule type" value="Genomic_DNA"/>
</dbReference>
<dbReference type="GO" id="GO:0051500">
    <property type="term" value="F:D-tyrosyl-tRNA(Tyr) deacylase activity"/>
    <property type="evidence" value="ECO:0007669"/>
    <property type="project" value="TreeGrafter"/>
</dbReference>
<comment type="catalytic activity">
    <reaction evidence="3">
        <text>glycyl-tRNA(Ala) + H2O = tRNA(Ala) + glycine + H(+)</text>
        <dbReference type="Rhea" id="RHEA:53744"/>
        <dbReference type="Rhea" id="RHEA-COMP:9657"/>
        <dbReference type="Rhea" id="RHEA-COMP:13640"/>
        <dbReference type="ChEBI" id="CHEBI:15377"/>
        <dbReference type="ChEBI" id="CHEBI:15378"/>
        <dbReference type="ChEBI" id="CHEBI:57305"/>
        <dbReference type="ChEBI" id="CHEBI:78442"/>
        <dbReference type="ChEBI" id="CHEBI:78522"/>
        <dbReference type="EC" id="3.1.1.96"/>
    </reaction>
</comment>
<keyword evidence="5" id="KW-0820">tRNA-binding</keyword>
<comment type="catalytic activity">
    <reaction evidence="4">
        <text>a D-aminoacyl-tRNA + H2O = a tRNA + a D-alpha-amino acid + H(+)</text>
        <dbReference type="Rhea" id="RHEA:13953"/>
        <dbReference type="Rhea" id="RHEA-COMP:10123"/>
        <dbReference type="Rhea" id="RHEA-COMP:10124"/>
        <dbReference type="ChEBI" id="CHEBI:15377"/>
        <dbReference type="ChEBI" id="CHEBI:15378"/>
        <dbReference type="ChEBI" id="CHEBI:59871"/>
        <dbReference type="ChEBI" id="CHEBI:78442"/>
        <dbReference type="ChEBI" id="CHEBI:79333"/>
        <dbReference type="EC" id="3.1.1.96"/>
    </reaction>
</comment>
<evidence type="ECO:0000313" key="7">
    <source>
        <dbReference type="EMBL" id="GBF88831.1"/>
    </source>
</evidence>
<dbReference type="InterPro" id="IPR003732">
    <property type="entry name" value="Daa-tRNA_deacyls_DTD"/>
</dbReference>
<comment type="subcellular location">
    <subcellularLocation>
        <location evidence="5">Cytoplasm</location>
    </subcellularLocation>
</comment>
<organism evidence="7 8">
    <name type="scientific">Raphidocelis subcapitata</name>
    <dbReference type="NCBI Taxonomy" id="307507"/>
    <lineage>
        <taxon>Eukaryota</taxon>
        <taxon>Viridiplantae</taxon>
        <taxon>Chlorophyta</taxon>
        <taxon>core chlorophytes</taxon>
        <taxon>Chlorophyceae</taxon>
        <taxon>CS clade</taxon>
        <taxon>Sphaeropleales</taxon>
        <taxon>Selenastraceae</taxon>
        <taxon>Raphidocelis</taxon>
    </lineage>
</organism>
<reference evidence="7 8" key="1">
    <citation type="journal article" date="2018" name="Sci. Rep.">
        <title>Raphidocelis subcapitata (=Pseudokirchneriella subcapitata) provides an insight into genome evolution and environmental adaptations in the Sphaeropleales.</title>
        <authorList>
            <person name="Suzuki S."/>
            <person name="Yamaguchi H."/>
            <person name="Nakajima N."/>
            <person name="Kawachi M."/>
        </authorList>
    </citation>
    <scope>NUCLEOTIDE SEQUENCE [LARGE SCALE GENOMIC DNA]</scope>
    <source>
        <strain evidence="7 8">NIES-35</strain>
    </source>
</reference>
<dbReference type="InterPro" id="IPR023509">
    <property type="entry name" value="DTD-like_sf"/>
</dbReference>
<keyword evidence="8" id="KW-1185">Reference proteome</keyword>
<evidence type="ECO:0000256" key="5">
    <source>
        <dbReference type="RuleBase" id="RU003470"/>
    </source>
</evidence>
<dbReference type="PANTHER" id="PTHR10472:SF5">
    <property type="entry name" value="D-AMINOACYL-TRNA DEACYLASE 1"/>
    <property type="match status" value="1"/>
</dbReference>
<dbReference type="GO" id="GO:0000049">
    <property type="term" value="F:tRNA binding"/>
    <property type="evidence" value="ECO:0007669"/>
    <property type="project" value="UniProtKB-KW"/>
</dbReference>
<evidence type="ECO:0000256" key="6">
    <source>
        <dbReference type="SAM" id="MobiDB-lite"/>
    </source>
</evidence>
<dbReference type="FunCoup" id="A0A2V0NMS4">
    <property type="interactions" value="1346"/>
</dbReference>
<keyword evidence="5" id="KW-0694">RNA-binding</keyword>
<gene>
    <name evidence="7" type="ORF">Rsub_01732</name>
</gene>
<feature type="compositionally biased region" description="Low complexity" evidence="6">
    <location>
        <begin position="156"/>
        <end position="166"/>
    </location>
</feature>
<dbReference type="PANTHER" id="PTHR10472">
    <property type="entry name" value="D-TYROSYL-TRNA TYR DEACYLASE"/>
    <property type="match status" value="1"/>
</dbReference>
<dbReference type="AlphaFoldDB" id="A0A2V0NMS4"/>
<dbReference type="EC" id="3.1.1.96" evidence="2 5"/>
<dbReference type="OrthoDB" id="275783at2759"/>